<keyword evidence="3" id="KW-1185">Reference proteome</keyword>
<feature type="region of interest" description="Disordered" evidence="1">
    <location>
        <begin position="25"/>
        <end position="243"/>
    </location>
</feature>
<feature type="compositionally biased region" description="Acidic residues" evidence="1">
    <location>
        <begin position="230"/>
        <end position="239"/>
    </location>
</feature>
<name>A0AAE8MY98_9PEZI</name>
<feature type="compositionally biased region" description="Acidic residues" evidence="1">
    <location>
        <begin position="1003"/>
        <end position="1013"/>
    </location>
</feature>
<dbReference type="EMBL" id="ONZQ02000005">
    <property type="protein sequence ID" value="SPO01612.1"/>
    <property type="molecule type" value="Genomic_DNA"/>
</dbReference>
<evidence type="ECO:0000313" key="3">
    <source>
        <dbReference type="Proteomes" id="UP001187682"/>
    </source>
</evidence>
<sequence>PTCVDAEDEPDVPRARRRAAIKAKAELTRLWQNPRGETQATPATPEAPLPPLPLPLNHANAASSPSRPPKTGAPKSGVPKTSTHKAGVPKTSTPKAGVPKTATPKAAPAKTSPPKTRGQITRDTRPPQPTHVDEEDESDAPRPRRSARSATSSRVVDEQDEDEYDDDDDGDDDDEYDAPRAPISRKSRGTNRAPGRKLPRAESSGKGKRPAREPDSDGDDEFEPWHPSSGEDEAPESEESANRFSPWARHYHRDMFARRAADAKVIKFVEPPKEVTQVEPWDSIASHPRLVHHPERQFTPKVDKKNSGGLYQWALHAVQGATDRKFLGFPREQLTYEEALEVCRLLVYCLERWPNMDDISTLDRYPRGETALRTIFRAALCKLVTYAREFSNAIAISPDTLIPEPVGISWSKNGSVTGDIDAPLESLTQPFNPTSSENIIRLERLARYEISEIVRHSPVITTQADRARTSLYIEERFSRHSAFGVREKEYGNSELMNTKKYRRLGKMMIESPKALHDNVDIKPLSMEICSINLAWLQVVKDAGSEAWKATGDILEAWKTIAATTDDVNYRILHDEPAPNQSECLSTLDHDLSLGEGGTYKDEFSGQWTTCPPQLYHPEVFSIDAPFPFDLGSTGESRYHSPGNLAAVPVALNYMKNGSPPIALQKIRDYFVDACSLEPRIQQGDTEAIQQREAARRRLLEDFHNLTEVVRKIPRNKSVRLRVRIGKKAYRYVRRQLRKGRPHQVHSLTSKPKQSIFRYLCPPRPSWLIPIIEEIERWTGVSLPRGRDGCPYFLHQATMDNNWNWDEFYTLVHSRLGVMQHWCNKDFATIDTIWTLMLECILLACLEGMVVLDNDPDAKRKRAMKEKYAEFLHLPLTFETRNLLCFAFAKFRHHERMWTAWPTQPSCLQERLDADDDNNVIIESQASNNLKHDFFPCHYPLLKRLVKRIRMPKKFVDEDLELGPYDSELEKELEQAVARAKLETAEAGKAGKTGKARKVRDIGPEDDDDNDDRE</sequence>
<feature type="compositionally biased region" description="Acidic residues" evidence="1">
    <location>
        <begin position="158"/>
        <end position="176"/>
    </location>
</feature>
<dbReference type="Proteomes" id="UP001187682">
    <property type="component" value="Unassembled WGS sequence"/>
</dbReference>
<evidence type="ECO:0000256" key="1">
    <source>
        <dbReference type="SAM" id="MobiDB-lite"/>
    </source>
</evidence>
<feature type="compositionally biased region" description="Basic and acidic residues" evidence="1">
    <location>
        <begin position="199"/>
        <end position="215"/>
    </location>
</feature>
<feature type="non-terminal residue" evidence="2">
    <location>
        <position position="1"/>
    </location>
</feature>
<accession>A0AAE8MY98</accession>
<dbReference type="AlphaFoldDB" id="A0AAE8MY98"/>
<evidence type="ECO:0000313" key="2">
    <source>
        <dbReference type="EMBL" id="SPO01612.1"/>
    </source>
</evidence>
<feature type="compositionally biased region" description="Low complexity" evidence="1">
    <location>
        <begin position="93"/>
        <end position="116"/>
    </location>
</feature>
<comment type="caution">
    <text evidence="2">The sequence shown here is derived from an EMBL/GenBank/DDBJ whole genome shotgun (WGS) entry which is preliminary data.</text>
</comment>
<feature type="compositionally biased region" description="Basic residues" evidence="1">
    <location>
        <begin position="183"/>
        <end position="198"/>
    </location>
</feature>
<proteinExistence type="predicted"/>
<feature type="region of interest" description="Disordered" evidence="1">
    <location>
        <begin position="981"/>
        <end position="1013"/>
    </location>
</feature>
<feature type="compositionally biased region" description="Pro residues" evidence="1">
    <location>
        <begin position="45"/>
        <end position="54"/>
    </location>
</feature>
<organism evidence="2 3">
    <name type="scientific">Cephalotrichum gorgonifer</name>
    <dbReference type="NCBI Taxonomy" id="2041049"/>
    <lineage>
        <taxon>Eukaryota</taxon>
        <taxon>Fungi</taxon>
        <taxon>Dikarya</taxon>
        <taxon>Ascomycota</taxon>
        <taxon>Pezizomycotina</taxon>
        <taxon>Sordariomycetes</taxon>
        <taxon>Hypocreomycetidae</taxon>
        <taxon>Microascales</taxon>
        <taxon>Microascaceae</taxon>
        <taxon>Cephalotrichum</taxon>
    </lineage>
</organism>
<protein>
    <submittedName>
        <fullName evidence="2">Uncharacterized protein</fullName>
    </submittedName>
</protein>
<gene>
    <name evidence="2" type="ORF">DNG_04286</name>
</gene>
<reference evidence="2" key="1">
    <citation type="submission" date="2018-03" db="EMBL/GenBank/DDBJ databases">
        <authorList>
            <person name="Guldener U."/>
        </authorList>
    </citation>
    <scope>NUCLEOTIDE SEQUENCE</scope>
</reference>